<gene>
    <name evidence="2" type="ORF">A9D14_14715</name>
    <name evidence="3" type="ORF">H4O24_18450</name>
</gene>
<geneLocation type="plasmid" evidence="2">
    <name>pCME4A9I</name>
</geneLocation>
<dbReference type="STRING" id="450378.GCA_001661675_02957"/>
<dbReference type="OrthoDB" id="9810734at2"/>
<geneLocation type="plasmid" evidence="4">
    <name>pcme4a9i</name>
</geneLocation>
<comment type="similarity">
    <text evidence="1">Belongs to the short-chain dehydrogenases/reductases (SDR) family.</text>
</comment>
<evidence type="ECO:0000313" key="4">
    <source>
        <dbReference type="Proteomes" id="UP000195807"/>
    </source>
</evidence>
<evidence type="ECO:0000313" key="3">
    <source>
        <dbReference type="EMBL" id="QNE07019.1"/>
    </source>
</evidence>
<dbReference type="SUPFAM" id="SSF51735">
    <property type="entry name" value="NAD(P)-binding Rossmann-fold domains"/>
    <property type="match status" value="1"/>
</dbReference>
<dbReference type="Proteomes" id="UP000195807">
    <property type="component" value="Plasmid pCME4A9I"/>
</dbReference>
<reference evidence="2 4" key="1">
    <citation type="submission" date="2017-01" db="EMBL/GenBank/DDBJ databases">
        <title>Complete genome sequence of esterase-producing bacterium Croceicoccus marinus E4A9.</title>
        <authorList>
            <person name="Wu Y.-H."/>
            <person name="Cheng H."/>
            <person name="Xu L."/>
            <person name="Huo Y.-Y."/>
            <person name="Wang C.-S."/>
            <person name="Xu X.-W."/>
        </authorList>
    </citation>
    <scope>NUCLEOTIDE SEQUENCE [LARGE SCALE GENOMIC DNA]</scope>
    <source>
        <strain evidence="2 4">E4A9</strain>
        <plasmid evidence="2">pCME4A9I</plasmid>
        <plasmid evidence="4">Plasmid pcme4a9i</plasmid>
    </source>
</reference>
<dbReference type="InterPro" id="IPR002347">
    <property type="entry name" value="SDR_fam"/>
</dbReference>
<reference evidence="3 5" key="2">
    <citation type="submission" date="2020-08" db="EMBL/GenBank/DDBJ databases">
        <authorList>
            <person name="Liu G."/>
            <person name="Sun C."/>
        </authorList>
    </citation>
    <scope>NUCLEOTIDE SEQUENCE [LARGE SCALE GENOMIC DNA]</scope>
    <source>
        <strain evidence="3 5">OT19</strain>
        <plasmid evidence="3 5">plas1</plasmid>
    </source>
</reference>
<dbReference type="Pfam" id="PF13561">
    <property type="entry name" value="adh_short_C2"/>
    <property type="match status" value="1"/>
</dbReference>
<dbReference type="CDD" id="cd05233">
    <property type="entry name" value="SDR_c"/>
    <property type="match status" value="1"/>
</dbReference>
<dbReference type="AlphaFoldDB" id="A0A1Z1FFX4"/>
<dbReference type="RefSeq" id="WP_066849508.1">
    <property type="nucleotide sequence ID" value="NZ_CP019603.1"/>
</dbReference>
<dbReference type="EMBL" id="CP019603">
    <property type="protein sequence ID" value="ARU17633.1"/>
    <property type="molecule type" value="Genomic_DNA"/>
</dbReference>
<dbReference type="KEGG" id="cman:A9D14_14715"/>
<name>A0A1Z1FFX4_9SPHN</name>
<evidence type="ECO:0000313" key="2">
    <source>
        <dbReference type="EMBL" id="ARU17633.1"/>
    </source>
</evidence>
<organism evidence="2 4">
    <name type="scientific">Croceicoccus marinus</name>
    <dbReference type="NCBI Taxonomy" id="450378"/>
    <lineage>
        <taxon>Bacteria</taxon>
        <taxon>Pseudomonadati</taxon>
        <taxon>Pseudomonadota</taxon>
        <taxon>Alphaproteobacteria</taxon>
        <taxon>Sphingomonadales</taxon>
        <taxon>Erythrobacteraceae</taxon>
        <taxon>Croceicoccus</taxon>
    </lineage>
</organism>
<dbReference type="Proteomes" id="UP000515297">
    <property type="component" value="Plasmid plas1"/>
</dbReference>
<protein>
    <submittedName>
        <fullName evidence="3">SDR family oxidoreductase</fullName>
    </submittedName>
    <submittedName>
        <fullName evidence="2">Short-chain dehydrogenase</fullName>
    </submittedName>
</protein>
<dbReference type="PANTHER" id="PTHR42879">
    <property type="entry name" value="3-OXOACYL-(ACYL-CARRIER-PROTEIN) REDUCTASE"/>
    <property type="match status" value="1"/>
</dbReference>
<evidence type="ECO:0000313" key="5">
    <source>
        <dbReference type="Proteomes" id="UP000515297"/>
    </source>
</evidence>
<dbReference type="Gene3D" id="3.40.50.720">
    <property type="entry name" value="NAD(P)-binding Rossmann-like Domain"/>
    <property type="match status" value="1"/>
</dbReference>
<dbReference type="InterPro" id="IPR036291">
    <property type="entry name" value="NAD(P)-bd_dom_sf"/>
</dbReference>
<keyword evidence="2" id="KW-0614">Plasmid</keyword>
<accession>A0A1Z1FFX4</accession>
<evidence type="ECO:0000256" key="1">
    <source>
        <dbReference type="ARBA" id="ARBA00006484"/>
    </source>
</evidence>
<keyword evidence="4" id="KW-1185">Reference proteome</keyword>
<proteinExistence type="inferred from homology"/>
<dbReference type="PANTHER" id="PTHR42879:SF2">
    <property type="entry name" value="3-OXOACYL-[ACYL-CARRIER-PROTEIN] REDUCTASE FABG"/>
    <property type="match status" value="1"/>
</dbReference>
<sequence length="250" mass="26565">MSGRTAFVIGATGGLGRACAHALAQDFDGIALSYRSNKSAAEELATQLPEFCEGWPVPCDLTEPVSVSSAIAAASDHFGRIDAVVFASGVAIEQPFVSRIEEPQWREVIETELLGLMRVVAAALPVFRQQGSGNFVIVVSVANYTFPPGDALSSVPKAGMEALGRAIAKEEGKFGIRANMVAPGIIDAGLGAEFVKRLYTPEIWEQQKKTIALRRFGNGEDVAEAVRFLASDRASYITGQTIIVDGGFSL</sequence>
<dbReference type="InterPro" id="IPR050259">
    <property type="entry name" value="SDR"/>
</dbReference>
<geneLocation type="plasmid" evidence="3 5">
    <name>plas1</name>
</geneLocation>
<dbReference type="PRINTS" id="PR00081">
    <property type="entry name" value="GDHRDH"/>
</dbReference>
<dbReference type="EMBL" id="CP060053">
    <property type="protein sequence ID" value="QNE07019.1"/>
    <property type="molecule type" value="Genomic_DNA"/>
</dbReference>